<gene>
    <name evidence="3" type="ORF">VF08_07755</name>
</gene>
<dbReference type="PANTHER" id="PTHR34136:SF1">
    <property type="entry name" value="UDP-N-ACETYL-D-MANNOSAMINURONIC ACID TRANSFERASE"/>
    <property type="match status" value="1"/>
</dbReference>
<dbReference type="NCBIfam" id="TIGR00696">
    <property type="entry name" value="wecG_tagA_cpsF"/>
    <property type="match status" value="1"/>
</dbReference>
<dbReference type="PANTHER" id="PTHR34136">
    <property type="match status" value="1"/>
</dbReference>
<keyword evidence="2 3" id="KW-0808">Transferase</keyword>
<evidence type="ECO:0000256" key="1">
    <source>
        <dbReference type="ARBA" id="ARBA00022676"/>
    </source>
</evidence>
<dbReference type="AlphaFoldDB" id="A0A9Q6EMK3"/>
<name>A0A9Q6EMK3_NOSLI</name>
<keyword evidence="1" id="KW-0328">Glycosyltransferase</keyword>
<proteinExistence type="predicted"/>
<evidence type="ECO:0000313" key="4">
    <source>
        <dbReference type="Proteomes" id="UP000222310"/>
    </source>
</evidence>
<dbReference type="GO" id="GO:0016758">
    <property type="term" value="F:hexosyltransferase activity"/>
    <property type="evidence" value="ECO:0007669"/>
    <property type="project" value="TreeGrafter"/>
</dbReference>
<comment type="caution">
    <text evidence="3">The sequence shown here is derived from an EMBL/GenBank/DDBJ whole genome shotgun (WGS) entry which is preliminary data.</text>
</comment>
<dbReference type="RefSeq" id="WP_099067481.1">
    <property type="nucleotide sequence ID" value="NZ_LAHD01000015.1"/>
</dbReference>
<evidence type="ECO:0000313" key="3">
    <source>
        <dbReference type="EMBL" id="PHK05482.1"/>
    </source>
</evidence>
<dbReference type="GeneID" id="57094726"/>
<dbReference type="EMBL" id="LAHD01000015">
    <property type="protein sequence ID" value="PHK05482.1"/>
    <property type="molecule type" value="Genomic_DNA"/>
</dbReference>
<dbReference type="Pfam" id="PF03808">
    <property type="entry name" value="Glyco_tran_WecG"/>
    <property type="match status" value="1"/>
</dbReference>
<dbReference type="CDD" id="cd06533">
    <property type="entry name" value="Glyco_transf_WecG_TagA"/>
    <property type="match status" value="1"/>
</dbReference>
<evidence type="ECO:0000256" key="2">
    <source>
        <dbReference type="ARBA" id="ARBA00022679"/>
    </source>
</evidence>
<protein>
    <submittedName>
        <fullName evidence="3">Glycosyl transferase</fullName>
    </submittedName>
</protein>
<dbReference type="InterPro" id="IPR004629">
    <property type="entry name" value="WecG_TagA_CpsF"/>
</dbReference>
<dbReference type="Proteomes" id="UP000222310">
    <property type="component" value="Unassembled WGS sequence"/>
</dbReference>
<sequence length="265" mass="30226">MVARVLLPTQKVLDFPITALRFHDQVQTIIKWASKRESRSVYVANVHMLIEAHWNPEFAGLLRNADIVTPDGMPLVWMMRKMGAIHQDRVAGMDIFLALCQLSQTQNLSIFFLGSQTEILSRMEKRLKREFPQVKIAAMEPLPFRPLTPTEDEALIKKINSSGANAVLVSLGCPKQENWIAQHKGKIQAVMIGLGGVFPVYAGIHKRAPRVIRDLGLEWLYRWIQEPRRLFGRYSRTIPLFIWLATKQLLSSSRIVAVFLQETGD</sequence>
<accession>A0A9Q6EMK3</accession>
<reference evidence="3 4" key="1">
    <citation type="submission" date="2015-02" db="EMBL/GenBank/DDBJ databases">
        <title>Nostoc linckia genome annotation.</title>
        <authorList>
            <person name="Zhou Z."/>
        </authorList>
    </citation>
    <scope>NUCLEOTIDE SEQUENCE [LARGE SCALE GENOMIC DNA]</scope>
    <source>
        <strain evidence="4">z8</strain>
    </source>
</reference>
<organism evidence="3 4">
    <name type="scientific">Nostoc linckia z8</name>
    <dbReference type="NCBI Taxonomy" id="1628746"/>
    <lineage>
        <taxon>Bacteria</taxon>
        <taxon>Bacillati</taxon>
        <taxon>Cyanobacteriota</taxon>
        <taxon>Cyanophyceae</taxon>
        <taxon>Nostocales</taxon>
        <taxon>Nostocaceae</taxon>
        <taxon>Nostoc</taxon>
    </lineage>
</organism>